<dbReference type="Proteomes" id="UP000799118">
    <property type="component" value="Unassembled WGS sequence"/>
</dbReference>
<feature type="region of interest" description="Disordered" evidence="1">
    <location>
        <begin position="1"/>
        <end position="92"/>
    </location>
</feature>
<name>A0A6A4HNX7_9AGAR</name>
<protein>
    <submittedName>
        <fullName evidence="3">Uncharacterized protein</fullName>
    </submittedName>
</protein>
<feature type="compositionally biased region" description="Acidic residues" evidence="1">
    <location>
        <begin position="77"/>
        <end position="92"/>
    </location>
</feature>
<accession>A0A6A4HNX7</accession>
<dbReference type="AlphaFoldDB" id="A0A6A4HNX7"/>
<dbReference type="EMBL" id="ML769561">
    <property type="protein sequence ID" value="KAE9393932.1"/>
    <property type="molecule type" value="Genomic_DNA"/>
</dbReference>
<dbReference type="EMBL" id="ML769460">
    <property type="protein sequence ID" value="KAE9400169.1"/>
    <property type="molecule type" value="Genomic_DNA"/>
</dbReference>
<proteinExistence type="predicted"/>
<dbReference type="OrthoDB" id="2449121at2759"/>
<sequence>MGNNKGGHPRKQKRNTTSLKNQQNISAPQKTTQQPTENPDIPKVENPATQSKEDESSGDHWIPEDSVRAAEYFGYETCDDSEDEEEDLKQGEWDDEVLEDENLQDALLRYAAAIDDEIYDESWVPEDLLAERLQKRKQRCREREHKVLGIPKKTFQEAKDAVFKNLDACPVDVIRRKAAEWAVRKQKMHRSVSANAMMHLDAICPSTT</sequence>
<evidence type="ECO:0000313" key="3">
    <source>
        <dbReference type="EMBL" id="KAE9400169.1"/>
    </source>
</evidence>
<feature type="compositionally biased region" description="Polar residues" evidence="1">
    <location>
        <begin position="15"/>
        <end position="37"/>
    </location>
</feature>
<gene>
    <name evidence="3" type="ORF">BT96DRAFT_993342</name>
    <name evidence="2" type="ORF">BT96DRAFT_999029</name>
</gene>
<feature type="compositionally biased region" description="Basic and acidic residues" evidence="1">
    <location>
        <begin position="51"/>
        <end position="68"/>
    </location>
</feature>
<organism evidence="3 4">
    <name type="scientific">Gymnopus androsaceus JB14</name>
    <dbReference type="NCBI Taxonomy" id="1447944"/>
    <lineage>
        <taxon>Eukaryota</taxon>
        <taxon>Fungi</taxon>
        <taxon>Dikarya</taxon>
        <taxon>Basidiomycota</taxon>
        <taxon>Agaricomycotina</taxon>
        <taxon>Agaricomycetes</taxon>
        <taxon>Agaricomycetidae</taxon>
        <taxon>Agaricales</taxon>
        <taxon>Marasmiineae</taxon>
        <taxon>Omphalotaceae</taxon>
        <taxon>Gymnopus</taxon>
    </lineage>
</organism>
<keyword evidence="4" id="KW-1185">Reference proteome</keyword>
<evidence type="ECO:0000313" key="4">
    <source>
        <dbReference type="Proteomes" id="UP000799118"/>
    </source>
</evidence>
<evidence type="ECO:0000256" key="1">
    <source>
        <dbReference type="SAM" id="MobiDB-lite"/>
    </source>
</evidence>
<reference evidence="3" key="1">
    <citation type="journal article" date="2019" name="Environ. Microbiol.">
        <title>Fungal ecological strategies reflected in gene transcription - a case study of two litter decomposers.</title>
        <authorList>
            <person name="Barbi F."/>
            <person name="Kohler A."/>
            <person name="Barry K."/>
            <person name="Baskaran P."/>
            <person name="Daum C."/>
            <person name="Fauchery L."/>
            <person name="Ihrmark K."/>
            <person name="Kuo A."/>
            <person name="LaButti K."/>
            <person name="Lipzen A."/>
            <person name="Morin E."/>
            <person name="Grigoriev I.V."/>
            <person name="Henrissat B."/>
            <person name="Lindahl B."/>
            <person name="Martin F."/>
        </authorList>
    </citation>
    <scope>NUCLEOTIDE SEQUENCE</scope>
    <source>
        <strain evidence="3">JB14</strain>
    </source>
</reference>
<evidence type="ECO:0000313" key="2">
    <source>
        <dbReference type="EMBL" id="KAE9393932.1"/>
    </source>
</evidence>